<dbReference type="RefSeq" id="WP_150486860.1">
    <property type="nucleotide sequence ID" value="NZ_BMUV01000014.1"/>
</dbReference>
<sequence>MAYVTDHPTKTRGSYLDVILSHWAADDEAETLVGCGERLRRVDARRQLFRTATALRRQGLRPGASVGAFTSNRAEAVLVHLAVHLIGCRLVFLPPEPGPGELAALIDRSDCRTVVVDPLLSEKAQEAVGRCRTAPVLLSMGPGGPPGADDLPALAAACPAGPPETVPGPLPGDAVTVLYTGGTTLGRPKLPAHGRTLYDAMAASAATAPGGGRVLAATRLTHGSGHLVMLNTLLTGSCLVVLPAWDPAAAFDVLRDERITAAALVPPMLGDLLDDPRCRPGALPDLRQIHVGAAPISSARLRQAVEVFGPVISQGYGQSECLGITSLPARELPADRESPRWRSCGRPLPGTEVQIRDAEGAVLRAGETGEVCVRGPAMMLGYLEGPENTGEAVREGWLRTGDSGFLDEEGYLYLVDRVRDVIVTGRGSGNVYSGLLDDVASGLPGVREAAAVGVPDDAVGEAVRLFLVAEDGTGPDTAAVAEAITAELGELYTPREIVLVPSLPRTGAGKIDKRALRTR</sequence>
<feature type="domain" description="AMP-binding enzyme C-terminal" evidence="2">
    <location>
        <begin position="438"/>
        <end position="510"/>
    </location>
</feature>
<dbReference type="InterPro" id="IPR045851">
    <property type="entry name" value="AMP-bd_C_sf"/>
</dbReference>
<dbReference type="InterPro" id="IPR050237">
    <property type="entry name" value="ATP-dep_AMP-bd_enzyme"/>
</dbReference>
<name>A0A5J6F684_9ACTN</name>
<accession>A0A5J6F684</accession>
<gene>
    <name evidence="3" type="ORF">CP967_05525</name>
</gene>
<dbReference type="Gene3D" id="3.30.300.30">
    <property type="match status" value="1"/>
</dbReference>
<dbReference type="Pfam" id="PF13193">
    <property type="entry name" value="AMP-binding_C"/>
    <property type="match status" value="1"/>
</dbReference>
<proteinExistence type="predicted"/>
<reference evidence="3 4" key="1">
    <citation type="submission" date="2017-09" db="EMBL/GenBank/DDBJ databases">
        <authorList>
            <person name="Lee N."/>
            <person name="Cho B.-K."/>
        </authorList>
    </citation>
    <scope>NUCLEOTIDE SEQUENCE [LARGE SCALE GENOMIC DNA]</scope>
    <source>
        <strain evidence="3 4">ATCC 12769</strain>
    </source>
</reference>
<evidence type="ECO:0000313" key="4">
    <source>
        <dbReference type="Proteomes" id="UP000326178"/>
    </source>
</evidence>
<keyword evidence="4" id="KW-1185">Reference proteome</keyword>
<feature type="domain" description="AMP-dependent synthetase/ligase" evidence="1">
    <location>
        <begin position="37"/>
        <end position="383"/>
    </location>
</feature>
<evidence type="ECO:0000313" key="3">
    <source>
        <dbReference type="EMBL" id="QEU71493.1"/>
    </source>
</evidence>
<organism evidence="3 4">
    <name type="scientific">Streptomyces nitrosporeus</name>
    <dbReference type="NCBI Taxonomy" id="28894"/>
    <lineage>
        <taxon>Bacteria</taxon>
        <taxon>Bacillati</taxon>
        <taxon>Actinomycetota</taxon>
        <taxon>Actinomycetes</taxon>
        <taxon>Kitasatosporales</taxon>
        <taxon>Streptomycetaceae</taxon>
        <taxon>Streptomyces</taxon>
    </lineage>
</organism>
<keyword evidence="3" id="KW-0436">Ligase</keyword>
<dbReference type="Pfam" id="PF00501">
    <property type="entry name" value="AMP-binding"/>
    <property type="match status" value="1"/>
</dbReference>
<evidence type="ECO:0000259" key="1">
    <source>
        <dbReference type="Pfam" id="PF00501"/>
    </source>
</evidence>
<evidence type="ECO:0000259" key="2">
    <source>
        <dbReference type="Pfam" id="PF13193"/>
    </source>
</evidence>
<dbReference type="PANTHER" id="PTHR43767">
    <property type="entry name" value="LONG-CHAIN-FATTY-ACID--COA LIGASE"/>
    <property type="match status" value="1"/>
</dbReference>
<protein>
    <submittedName>
        <fullName evidence="3">Long-chain fatty acid--CoA ligase</fullName>
    </submittedName>
</protein>
<dbReference type="InterPro" id="IPR000873">
    <property type="entry name" value="AMP-dep_synth/lig_dom"/>
</dbReference>
<dbReference type="AlphaFoldDB" id="A0A5J6F684"/>
<dbReference type="OrthoDB" id="9803968at2"/>
<dbReference type="SUPFAM" id="SSF56801">
    <property type="entry name" value="Acetyl-CoA synthetase-like"/>
    <property type="match status" value="1"/>
</dbReference>
<dbReference type="GO" id="GO:0016877">
    <property type="term" value="F:ligase activity, forming carbon-sulfur bonds"/>
    <property type="evidence" value="ECO:0007669"/>
    <property type="project" value="UniProtKB-ARBA"/>
</dbReference>
<dbReference type="InterPro" id="IPR042099">
    <property type="entry name" value="ANL_N_sf"/>
</dbReference>
<dbReference type="EMBL" id="CP023702">
    <property type="protein sequence ID" value="QEU71493.1"/>
    <property type="molecule type" value="Genomic_DNA"/>
</dbReference>
<dbReference type="Gene3D" id="3.40.50.12780">
    <property type="entry name" value="N-terminal domain of ligase-like"/>
    <property type="match status" value="1"/>
</dbReference>
<dbReference type="InterPro" id="IPR025110">
    <property type="entry name" value="AMP-bd_C"/>
</dbReference>
<dbReference type="PANTHER" id="PTHR43767:SF7">
    <property type="entry name" value="MEDIUM_LONG-CHAIN-FATTY-ACID--COA LIGASE FADD8"/>
    <property type="match status" value="1"/>
</dbReference>
<dbReference type="KEGG" id="snk:CP967_05525"/>
<dbReference type="Proteomes" id="UP000326178">
    <property type="component" value="Chromosome"/>
</dbReference>